<keyword evidence="2" id="KW-0812">Transmembrane</keyword>
<dbReference type="PANTHER" id="PTHR42305:SF1">
    <property type="entry name" value="MEMBRANE PROTEIN RV1733C-RELATED"/>
    <property type="match status" value="1"/>
</dbReference>
<keyword evidence="2" id="KW-1133">Transmembrane helix</keyword>
<evidence type="ECO:0000313" key="4">
    <source>
        <dbReference type="Proteomes" id="UP000620224"/>
    </source>
</evidence>
<proteinExistence type="predicted"/>
<evidence type="ECO:0000256" key="1">
    <source>
        <dbReference type="SAM" id="MobiDB-lite"/>
    </source>
</evidence>
<comment type="caution">
    <text evidence="3">The sequence shown here is derived from an EMBL/GenBank/DDBJ whole genome shotgun (WGS) entry which is preliminary data.</text>
</comment>
<dbReference type="EMBL" id="BMUE01000003">
    <property type="protein sequence ID" value="GGW41668.1"/>
    <property type="molecule type" value="Genomic_DNA"/>
</dbReference>
<feature type="region of interest" description="Disordered" evidence="1">
    <location>
        <begin position="1"/>
        <end position="29"/>
    </location>
</feature>
<protein>
    <recommendedName>
        <fullName evidence="5">Integral membrane protein</fullName>
    </recommendedName>
</protein>
<feature type="transmembrane region" description="Helical" evidence="2">
    <location>
        <begin position="171"/>
        <end position="196"/>
    </location>
</feature>
<feature type="transmembrane region" description="Helical" evidence="2">
    <location>
        <begin position="53"/>
        <end position="75"/>
    </location>
</feature>
<sequence>MVNARTRERRGRPAHGPAVRLPGSGRGEEVDMRTRVRGWRWRRNPLRRRSDMVEAWTVLVVAVLLCVVVPLVGIATGLRAHDQGQAGAAAQRAERHQVRATVVGDPPRRSATTHGDREHPYRAQVRWTEPGKGAHTTWARVRAGTLTGDVVTVWIDSRGRGVAPPPDDVAVWQHAVTVGLCSAGGAAGAVLLGYAVERRIAMRRRLADWEREWARTGPRWTRPRT</sequence>
<dbReference type="Proteomes" id="UP000620224">
    <property type="component" value="Unassembled WGS sequence"/>
</dbReference>
<name>A0A918J0H0_9ACTN</name>
<evidence type="ECO:0008006" key="5">
    <source>
        <dbReference type="Google" id="ProtNLM"/>
    </source>
</evidence>
<reference evidence="3" key="1">
    <citation type="journal article" date="2014" name="Int. J. Syst. Evol. Microbiol.">
        <title>Complete genome sequence of Corynebacterium casei LMG S-19264T (=DSM 44701T), isolated from a smear-ripened cheese.</title>
        <authorList>
            <consortium name="US DOE Joint Genome Institute (JGI-PGF)"/>
            <person name="Walter F."/>
            <person name="Albersmeier A."/>
            <person name="Kalinowski J."/>
            <person name="Ruckert C."/>
        </authorList>
    </citation>
    <scope>NUCLEOTIDE SEQUENCE</scope>
    <source>
        <strain evidence="3">JCM 4490</strain>
    </source>
</reference>
<reference evidence="3" key="2">
    <citation type="submission" date="2020-09" db="EMBL/GenBank/DDBJ databases">
        <authorList>
            <person name="Sun Q."/>
            <person name="Ohkuma M."/>
        </authorList>
    </citation>
    <scope>NUCLEOTIDE SEQUENCE</scope>
    <source>
        <strain evidence="3">JCM 4490</strain>
    </source>
</reference>
<dbReference type="PANTHER" id="PTHR42305">
    <property type="entry name" value="MEMBRANE PROTEIN RV1733C-RELATED"/>
    <property type="match status" value="1"/>
</dbReference>
<dbReference type="InterPro" id="IPR039708">
    <property type="entry name" value="MT1774/Rv1733c-like"/>
</dbReference>
<evidence type="ECO:0000313" key="3">
    <source>
        <dbReference type="EMBL" id="GGW41668.1"/>
    </source>
</evidence>
<evidence type="ECO:0000256" key="2">
    <source>
        <dbReference type="SAM" id="Phobius"/>
    </source>
</evidence>
<gene>
    <name evidence="3" type="ORF">GCM10010503_17340</name>
</gene>
<keyword evidence="4" id="KW-1185">Reference proteome</keyword>
<organism evidence="3 4">
    <name type="scientific">Streptomyces lucensis JCM 4490</name>
    <dbReference type="NCBI Taxonomy" id="1306176"/>
    <lineage>
        <taxon>Bacteria</taxon>
        <taxon>Bacillati</taxon>
        <taxon>Actinomycetota</taxon>
        <taxon>Actinomycetes</taxon>
        <taxon>Kitasatosporales</taxon>
        <taxon>Streptomycetaceae</taxon>
        <taxon>Streptomyces</taxon>
    </lineage>
</organism>
<accession>A0A918J0H0</accession>
<dbReference type="AlphaFoldDB" id="A0A918J0H0"/>
<keyword evidence="2" id="KW-0472">Membrane</keyword>